<dbReference type="Gene3D" id="3.90.550.10">
    <property type="entry name" value="Spore Coat Polysaccharide Biosynthesis Protein SpsA, Chain A"/>
    <property type="match status" value="1"/>
</dbReference>
<evidence type="ECO:0000256" key="5">
    <source>
        <dbReference type="ARBA" id="ARBA00022989"/>
    </source>
</evidence>
<evidence type="ECO:0000256" key="2">
    <source>
        <dbReference type="ARBA" id="ARBA00022676"/>
    </source>
</evidence>
<feature type="compositionally biased region" description="Basic and acidic residues" evidence="7">
    <location>
        <begin position="386"/>
        <end position="401"/>
    </location>
</feature>
<dbReference type="Proteomes" id="UP001549106">
    <property type="component" value="Unassembled WGS sequence"/>
</dbReference>
<evidence type="ECO:0000256" key="6">
    <source>
        <dbReference type="ARBA" id="ARBA00023136"/>
    </source>
</evidence>
<dbReference type="Pfam" id="PF00535">
    <property type="entry name" value="Glycos_transf_2"/>
    <property type="match status" value="1"/>
</dbReference>
<evidence type="ECO:0000256" key="1">
    <source>
        <dbReference type="ARBA" id="ARBA00004141"/>
    </source>
</evidence>
<feature type="domain" description="Glycosyltransferase 2-like" evidence="9">
    <location>
        <begin position="6"/>
        <end position="161"/>
    </location>
</feature>
<organism evidence="10 11">
    <name type="scientific">Blautia caecimuris</name>
    <dbReference type="NCBI Taxonomy" id="1796615"/>
    <lineage>
        <taxon>Bacteria</taxon>
        <taxon>Bacillati</taxon>
        <taxon>Bacillota</taxon>
        <taxon>Clostridia</taxon>
        <taxon>Lachnospirales</taxon>
        <taxon>Lachnospiraceae</taxon>
        <taxon>Blautia</taxon>
    </lineage>
</organism>
<comment type="subcellular location">
    <subcellularLocation>
        <location evidence="1">Membrane</location>
        <topology evidence="1">Multi-pass membrane protein</topology>
    </subcellularLocation>
</comment>
<dbReference type="PANTHER" id="PTHR48090:SF1">
    <property type="entry name" value="PROPHAGE BACTOPRENOL GLUCOSYL TRANSFERASE HOMOLOG"/>
    <property type="match status" value="1"/>
</dbReference>
<evidence type="ECO:0000313" key="10">
    <source>
        <dbReference type="EMBL" id="MET3750996.1"/>
    </source>
</evidence>
<name>A0ABV2M3F4_9FIRM</name>
<feature type="transmembrane region" description="Helical" evidence="8">
    <location>
        <begin position="265"/>
        <end position="291"/>
    </location>
</feature>
<keyword evidence="5 8" id="KW-1133">Transmembrane helix</keyword>
<comment type="caution">
    <text evidence="10">The sequence shown here is derived from an EMBL/GenBank/DDBJ whole genome shotgun (WGS) entry which is preliminary data.</text>
</comment>
<accession>A0ABV2M3F4</accession>
<evidence type="ECO:0000256" key="8">
    <source>
        <dbReference type="SAM" id="Phobius"/>
    </source>
</evidence>
<feature type="compositionally biased region" description="Basic and acidic residues" evidence="7">
    <location>
        <begin position="314"/>
        <end position="345"/>
    </location>
</feature>
<keyword evidence="6 8" id="KW-0472">Membrane</keyword>
<feature type="region of interest" description="Disordered" evidence="7">
    <location>
        <begin position="314"/>
        <end position="401"/>
    </location>
</feature>
<dbReference type="InterPro" id="IPR001173">
    <property type="entry name" value="Glyco_trans_2-like"/>
</dbReference>
<evidence type="ECO:0000256" key="4">
    <source>
        <dbReference type="ARBA" id="ARBA00022692"/>
    </source>
</evidence>
<keyword evidence="4 8" id="KW-0812">Transmembrane</keyword>
<dbReference type="InterPro" id="IPR050256">
    <property type="entry name" value="Glycosyltransferase_2"/>
</dbReference>
<proteinExistence type="predicted"/>
<dbReference type="InterPro" id="IPR029044">
    <property type="entry name" value="Nucleotide-diphossugar_trans"/>
</dbReference>
<evidence type="ECO:0000259" key="9">
    <source>
        <dbReference type="Pfam" id="PF00535"/>
    </source>
</evidence>
<protein>
    <submittedName>
        <fullName evidence="10">Glycosyltransferase involved in cell wall biosynthesis</fullName>
    </submittedName>
</protein>
<keyword evidence="2" id="KW-0328">Glycosyltransferase</keyword>
<sequence>MKKKISVVIPTYNEEANVVPLSKAVTEVMERDLSDYDYEILFIDNHSKDNTQALIRGLCANNKNIKAIFNAKNFGQARSPVYGMKQAYGDCVVRMCADFQDPVEMIPKFVREWEQGNKIVIGVKNASQERKGMYRIRGLYYKMIRKITEIDHIEQFTGFGLYDKKFVDVVRDLHDPMPYLRGIIAELGFDYKAIPYIQPKRRAGKSKNNFYSLYDYAMIGITSYSKVVMRLATFAGFIIGGLSFAAGIVYLILKLMYWDRFSAGIAPMVIGMFFLGALQLFFIGFLGEYVLSINTRVLDRPLVVEEERLNFEDEDKKCQQNRESETQENREAEFRKKDLTEKESENSETMQVDSIRYSADASVKEPEKFSGEVQRNRNGFIQAKDVFGKESDREKQESIHE</sequence>
<keyword evidence="11" id="KW-1185">Reference proteome</keyword>
<dbReference type="EMBL" id="JBEPMJ010000016">
    <property type="protein sequence ID" value="MET3750996.1"/>
    <property type="molecule type" value="Genomic_DNA"/>
</dbReference>
<evidence type="ECO:0000256" key="7">
    <source>
        <dbReference type="SAM" id="MobiDB-lite"/>
    </source>
</evidence>
<gene>
    <name evidence="10" type="ORF">ABID24_002250</name>
</gene>
<evidence type="ECO:0000256" key="3">
    <source>
        <dbReference type="ARBA" id="ARBA00022679"/>
    </source>
</evidence>
<dbReference type="PANTHER" id="PTHR48090">
    <property type="entry name" value="UNDECAPRENYL-PHOSPHATE 4-DEOXY-4-FORMAMIDO-L-ARABINOSE TRANSFERASE-RELATED"/>
    <property type="match status" value="1"/>
</dbReference>
<dbReference type="SUPFAM" id="SSF53448">
    <property type="entry name" value="Nucleotide-diphospho-sugar transferases"/>
    <property type="match status" value="1"/>
</dbReference>
<reference evidence="10 11" key="1">
    <citation type="submission" date="2024-06" db="EMBL/GenBank/DDBJ databases">
        <title>Genomic Encyclopedia of Type Strains, Phase IV (KMG-IV): sequencing the most valuable type-strain genomes for metagenomic binning, comparative biology and taxonomic classification.</title>
        <authorList>
            <person name="Goeker M."/>
        </authorList>
    </citation>
    <scope>NUCLEOTIDE SEQUENCE [LARGE SCALE GENOMIC DNA]</scope>
    <source>
        <strain evidence="10 11">DSM 29492</strain>
    </source>
</reference>
<evidence type="ECO:0000313" key="11">
    <source>
        <dbReference type="Proteomes" id="UP001549106"/>
    </source>
</evidence>
<keyword evidence="3" id="KW-0808">Transferase</keyword>
<feature type="transmembrane region" description="Helical" evidence="8">
    <location>
        <begin position="231"/>
        <end position="253"/>
    </location>
</feature>
<dbReference type="CDD" id="cd04187">
    <property type="entry name" value="DPM1_like_bac"/>
    <property type="match status" value="1"/>
</dbReference>